<proteinExistence type="predicted"/>
<dbReference type="Proteomes" id="UP000676409">
    <property type="component" value="Chromosome"/>
</dbReference>
<organism evidence="1 2">
    <name type="scientific">Phenylobacterium montanum</name>
    <dbReference type="NCBI Taxonomy" id="2823693"/>
    <lineage>
        <taxon>Bacteria</taxon>
        <taxon>Pseudomonadati</taxon>
        <taxon>Pseudomonadota</taxon>
        <taxon>Alphaproteobacteria</taxon>
        <taxon>Caulobacterales</taxon>
        <taxon>Caulobacteraceae</taxon>
        <taxon>Phenylobacterium</taxon>
    </lineage>
</organism>
<reference evidence="1" key="1">
    <citation type="submission" date="2021-04" db="EMBL/GenBank/DDBJ databases">
        <title>The complete genome sequence of Caulobacter sp. S6.</title>
        <authorList>
            <person name="Tang Y."/>
            <person name="Ouyang W."/>
            <person name="Liu Q."/>
            <person name="Huang B."/>
            <person name="Guo Z."/>
            <person name="Lei P."/>
        </authorList>
    </citation>
    <scope>NUCLEOTIDE SEQUENCE</scope>
    <source>
        <strain evidence="1">S6</strain>
    </source>
</reference>
<sequence>MLAVGADRYNIQGAVGALPILYNEIVERAELHDNFGVGEADGEPVFIAVTRDDAGWPYLALSLRCMPIAGFNPGVFLIPETDVLLIGSGERLLAYDLKAPRKLWEDSTMCGFWRWSRHADIVLMSAELELAAYSLQGERLWSRLVEPPWDYSISGAQIHLDVMGKKSEFSLVSGA</sequence>
<evidence type="ECO:0000313" key="2">
    <source>
        <dbReference type="Proteomes" id="UP000676409"/>
    </source>
</evidence>
<name>A0A975G3F5_9CAUL</name>
<keyword evidence="2" id="KW-1185">Reference proteome</keyword>
<dbReference type="KEGG" id="caul:KCG34_08300"/>
<evidence type="ECO:0000313" key="1">
    <source>
        <dbReference type="EMBL" id="QUD89857.1"/>
    </source>
</evidence>
<dbReference type="EMBL" id="CP073078">
    <property type="protein sequence ID" value="QUD89857.1"/>
    <property type="molecule type" value="Genomic_DNA"/>
</dbReference>
<dbReference type="RefSeq" id="WP_211939909.1">
    <property type="nucleotide sequence ID" value="NZ_CP073078.1"/>
</dbReference>
<dbReference type="AlphaFoldDB" id="A0A975G3F5"/>
<accession>A0A975G3F5</accession>
<protein>
    <submittedName>
        <fullName evidence="1">Uncharacterized protein</fullName>
    </submittedName>
</protein>
<gene>
    <name evidence="1" type="ORF">KCG34_08300</name>
</gene>